<feature type="coiled-coil region" evidence="1">
    <location>
        <begin position="39"/>
        <end position="66"/>
    </location>
</feature>
<sequence>MQSVFQPGQFRLAAIQPSQQNSNAQELLSSVSPNQTLKADVLSATLQQISQQVNQQQQTIAQYKAQIIIQGKVLDILTQFPLDQGDQLELKVTQDKQLTIDKVTPQSQRTDSAVSPIDPKSLLNTGKVLTSAAEQASLINNKASSTSNTATPSPITAEQINKVIQMWLSQSRPSSGVLLDLSITMEAVAEIIKQLPNAPQLNPLQINPTSGSEQVKASPLSNLLLVIAQSIQKDIFSRLPHAGQNDFKSNVQQLIKELITWQPQDSNAKTVTTNQPSHPAHTQVHAVAQGQTTQQTLINSLITLQSMIDQALNRSTLTTQPSAVSNAVHSGIQALSNTTETGAFNTPPSTTQPAPQLSILRDWTQVLALMAPTTQSQPDLLDWMLESIRRLAGTQAPSDISTATNKPTQEALTQAKAATQNPSNAQATNPQLLNTETHRAIDSSQWLRLAEFRKHQLFTGNVKQSLLQGTTDLQINNVLRQMLVNVEELTGRMSAMRLASGGSQVETNTPNHIHLDLPIITNTGPTNVSIDITDEHSNTSESGDNTKKEKNQWLVHLKFELPPLAPFIGQIIYDTDKNHLTANFYSDHQETLSLLNEHLIDLETQCQSFLASELSLNTRFGMINMPRESIVKTTNHSVSVKV</sequence>
<gene>
    <name evidence="2" type="ORF">ACFOEK_02305</name>
</gene>
<proteinExistence type="predicted"/>
<evidence type="ECO:0000256" key="1">
    <source>
        <dbReference type="SAM" id="Coils"/>
    </source>
</evidence>
<dbReference type="EMBL" id="JBHRSZ010000002">
    <property type="protein sequence ID" value="MFC3149854.1"/>
    <property type="molecule type" value="Genomic_DNA"/>
</dbReference>
<keyword evidence="3" id="KW-1185">Reference proteome</keyword>
<keyword evidence="1" id="KW-0175">Coiled coil</keyword>
<name>A0ABV7H7G6_9GAMM</name>
<comment type="caution">
    <text evidence="2">The sequence shown here is derived from an EMBL/GenBank/DDBJ whole genome shotgun (WGS) entry which is preliminary data.</text>
</comment>
<organism evidence="2 3">
    <name type="scientific">Litoribrevibacter euphylliae</name>
    <dbReference type="NCBI Taxonomy" id="1834034"/>
    <lineage>
        <taxon>Bacteria</taxon>
        <taxon>Pseudomonadati</taxon>
        <taxon>Pseudomonadota</taxon>
        <taxon>Gammaproteobacteria</taxon>
        <taxon>Oceanospirillales</taxon>
        <taxon>Oceanospirillaceae</taxon>
        <taxon>Litoribrevibacter</taxon>
    </lineage>
</organism>
<evidence type="ECO:0000313" key="2">
    <source>
        <dbReference type="EMBL" id="MFC3149854.1"/>
    </source>
</evidence>
<dbReference type="Proteomes" id="UP001595476">
    <property type="component" value="Unassembled WGS sequence"/>
</dbReference>
<evidence type="ECO:0008006" key="4">
    <source>
        <dbReference type="Google" id="ProtNLM"/>
    </source>
</evidence>
<reference evidence="3" key="1">
    <citation type="journal article" date="2019" name="Int. J. Syst. Evol. Microbiol.">
        <title>The Global Catalogue of Microorganisms (GCM) 10K type strain sequencing project: providing services to taxonomists for standard genome sequencing and annotation.</title>
        <authorList>
            <consortium name="The Broad Institute Genomics Platform"/>
            <consortium name="The Broad Institute Genome Sequencing Center for Infectious Disease"/>
            <person name="Wu L."/>
            <person name="Ma J."/>
        </authorList>
    </citation>
    <scope>NUCLEOTIDE SEQUENCE [LARGE SCALE GENOMIC DNA]</scope>
    <source>
        <strain evidence="3">KCTC 52438</strain>
    </source>
</reference>
<dbReference type="RefSeq" id="WP_386715580.1">
    <property type="nucleotide sequence ID" value="NZ_JBHRSZ010000002.1"/>
</dbReference>
<accession>A0ABV7H7G6</accession>
<evidence type="ECO:0000313" key="3">
    <source>
        <dbReference type="Proteomes" id="UP001595476"/>
    </source>
</evidence>
<protein>
    <recommendedName>
        <fullName evidence="4">Flagellar hook-length control protein FliK</fullName>
    </recommendedName>
</protein>